<dbReference type="InterPro" id="IPR006066">
    <property type="entry name" value="NO2/SO3_Rdtase_FeS/sirohaem_BS"/>
</dbReference>
<dbReference type="InterPro" id="IPR007419">
    <property type="entry name" value="BFD-like_2Fe2S-bd_dom"/>
</dbReference>
<dbReference type="Pfam" id="PF03460">
    <property type="entry name" value="NIR_SIR_ferr"/>
    <property type="match status" value="1"/>
</dbReference>
<dbReference type="PROSITE" id="PS51296">
    <property type="entry name" value="RIESKE"/>
    <property type="match status" value="1"/>
</dbReference>
<evidence type="ECO:0000256" key="2">
    <source>
        <dbReference type="ARBA" id="ARBA00001966"/>
    </source>
</evidence>
<dbReference type="CDD" id="cd19944">
    <property type="entry name" value="NirB_Fer2_BFD-like_2"/>
    <property type="match status" value="1"/>
</dbReference>
<proteinExistence type="inferred from homology"/>
<evidence type="ECO:0000256" key="14">
    <source>
        <dbReference type="ARBA" id="ARBA00023014"/>
    </source>
</evidence>
<dbReference type="InterPro" id="IPR045854">
    <property type="entry name" value="NO2/SO3_Rdtase_4Fe4S_sf"/>
</dbReference>
<dbReference type="PANTHER" id="PTHR43809:SF1">
    <property type="entry name" value="NITRITE REDUCTASE (NADH) LARGE SUBUNIT"/>
    <property type="match status" value="1"/>
</dbReference>
<evidence type="ECO:0000256" key="12">
    <source>
        <dbReference type="ARBA" id="ARBA00023002"/>
    </source>
</evidence>
<keyword evidence="9" id="KW-0001">2Fe-2S</keyword>
<comment type="cofactor">
    <cofactor evidence="1">
        <name>siroheme</name>
        <dbReference type="ChEBI" id="CHEBI:60052"/>
    </cofactor>
</comment>
<dbReference type="PRINTS" id="PR00411">
    <property type="entry name" value="PNDRDTASEI"/>
</dbReference>
<protein>
    <submittedName>
        <fullName evidence="19">Nitrite reductase</fullName>
    </submittedName>
</protein>
<evidence type="ECO:0000259" key="18">
    <source>
        <dbReference type="PROSITE" id="PS51296"/>
    </source>
</evidence>
<evidence type="ECO:0000313" key="19">
    <source>
        <dbReference type="EMBL" id="KAH9836834.1"/>
    </source>
</evidence>
<dbReference type="RefSeq" id="XP_047779072.1">
    <property type="nucleotide sequence ID" value="XM_047919631.1"/>
</dbReference>
<keyword evidence="14" id="KW-0411">Iron-sulfur</keyword>
<evidence type="ECO:0000256" key="3">
    <source>
        <dbReference type="ARBA" id="ARBA00001974"/>
    </source>
</evidence>
<comment type="pathway">
    <text evidence="4">Nitrogen metabolism; nitrate reduction (assimilation).</text>
</comment>
<dbReference type="InterPro" id="IPR036922">
    <property type="entry name" value="Rieske_2Fe-2S_sf"/>
</dbReference>
<feature type="region of interest" description="Disordered" evidence="17">
    <location>
        <begin position="410"/>
        <end position="470"/>
    </location>
</feature>
<dbReference type="CDD" id="cd03529">
    <property type="entry name" value="Rieske_NirD"/>
    <property type="match status" value="1"/>
</dbReference>
<comment type="caution">
    <text evidence="19">The sequence shown here is derived from an EMBL/GenBank/DDBJ whole genome shotgun (WGS) entry which is preliminary data.</text>
</comment>
<dbReference type="Pfam" id="PF01077">
    <property type="entry name" value="NIR_SIR"/>
    <property type="match status" value="1"/>
</dbReference>
<dbReference type="PANTHER" id="PTHR43809">
    <property type="entry name" value="NITRITE REDUCTASE (NADH) LARGE SUBUNIT"/>
    <property type="match status" value="1"/>
</dbReference>
<dbReference type="InterPro" id="IPR041854">
    <property type="entry name" value="BFD-like_2Fe2S-bd_dom_sf"/>
</dbReference>
<keyword evidence="20" id="KW-1185">Reference proteome</keyword>
<dbReference type="InterPro" id="IPR012748">
    <property type="entry name" value="Rieske-like_NirD"/>
</dbReference>
<feature type="region of interest" description="Disordered" evidence="17">
    <location>
        <begin position="1126"/>
        <end position="1146"/>
    </location>
</feature>
<evidence type="ECO:0000256" key="11">
    <source>
        <dbReference type="ARBA" id="ARBA00022827"/>
    </source>
</evidence>
<sequence length="1146" mass="125600">MSSQEENTRKTVFVVGLGMVGIAFIEKLLNLDAGCNYQIVTCGEETHLAYNRVALTEYFQHRSVEKLYLNSPDWYAKQDPDRFSFYVGETVTKIDHEAHIVVTDKGREVKYDYCVIATGSEATLPSYASKDVPGLFVYRNIADMDSLLAYSDKDGVKGGKAAVLGAGLLGLEAAKAVYDLDTIKDVTIIHRQAYPLSRQLDNHGGEIVRRRIDAMGVTFLGGTSVQRLITNDAGTLTGLELTDGNVVPCDIAVVAIGITPRDDLARASGIECTERHGIVVDDSLRTSAPDVFAIGECASWRDNTYGLIAPGVEMADILAFNLTQTQTGVGEFKPRKMNNPDLSTKLKLMGVDVASFGDYFAEQRRSKPVESAVSVKLRKPAPANSEPLSWNQRDANKPSVWEVVAGPVDATGPSLTVSQESALPSTSSSHDDKNPSPPASGRASPPKADASAPKKRHGHGPPEDGPTETLTYRDPFAGVYKKYIFTADGKHLLGGMMVGDTSDYIKLVALVKKKKALDVPPSQFILGAGKAQDDSGADLDDDAQICSCHNVSKGDVVRCVRDGAKSVGDVKTQTKAGSGCGGCMPFLTNLFKAEMKKAGNSVSNYVCPHFNMSRADLFDVVRIKKLKTFTEIMETLGVNKESVGCELCKPVVGSILSSLWNEHVMNPVHHSNQDTNDRFMANIQRNGTFSVVPRVAAGEITPDKLIVLGQVAKKYGLYSKITGGQRVDLFGAQKADLPSIWKELIDAGFESGHAYGKALRTVKSCVGTNWCRYGIGDSVGMAVQLEERYKGIRSPHKIKGGVSGCVRECAEAQGKDFGLIATDKGWNIFLGGNGGVSPRHATLFASDVPPSRVIKILDRFLMYYIRTADKLMRTSRWLEEMEGGIEKLRRVILDDELNICEDLEKEMEELVGTYYDEWKAVVDSPERQKQFRQFVNTNERRLPVEQVLERGQPRPADWAKAFPPAHLKEDRIRTPKDQWKWCKLAKLDDLIPTDAGTTSVAVKYGDSQLAIFHVPRKGYFATQQMCPHKRAFVLEHGIVGDDPNSGKVYVSCPMHKRNFTLKGGECLNDDAYNILTFDVRVEDDDISLLLPEVQELDELIGTSKWMVKRKTAEIVDKDMGDGVALGPDTTCSGQSTSCGGDPKLDW</sequence>
<dbReference type="Pfam" id="PF13806">
    <property type="entry name" value="Rieske_2"/>
    <property type="match status" value="1"/>
</dbReference>
<reference evidence="19 20" key="1">
    <citation type="journal article" date="2021" name="Environ. Microbiol.">
        <title>Gene family expansions and transcriptome signatures uncover fungal adaptations to wood decay.</title>
        <authorList>
            <person name="Hage H."/>
            <person name="Miyauchi S."/>
            <person name="Viragh M."/>
            <person name="Drula E."/>
            <person name="Min B."/>
            <person name="Chaduli D."/>
            <person name="Navarro D."/>
            <person name="Favel A."/>
            <person name="Norest M."/>
            <person name="Lesage-Meessen L."/>
            <person name="Balint B."/>
            <person name="Merenyi Z."/>
            <person name="de Eugenio L."/>
            <person name="Morin E."/>
            <person name="Martinez A.T."/>
            <person name="Baldrian P."/>
            <person name="Stursova M."/>
            <person name="Martinez M.J."/>
            <person name="Novotny C."/>
            <person name="Magnuson J.K."/>
            <person name="Spatafora J.W."/>
            <person name="Maurice S."/>
            <person name="Pangilinan J."/>
            <person name="Andreopoulos W."/>
            <person name="LaButti K."/>
            <person name="Hundley H."/>
            <person name="Na H."/>
            <person name="Kuo A."/>
            <person name="Barry K."/>
            <person name="Lipzen A."/>
            <person name="Henrissat B."/>
            <person name="Riley R."/>
            <person name="Ahrendt S."/>
            <person name="Nagy L.G."/>
            <person name="Grigoriev I.V."/>
            <person name="Martin F."/>
            <person name="Rosso M.N."/>
        </authorList>
    </citation>
    <scope>NUCLEOTIDE SEQUENCE [LARGE SCALE GENOMIC DNA]</scope>
    <source>
        <strain evidence="19 20">CIRM-BRFM 1785</strain>
    </source>
</reference>
<keyword evidence="15" id="KW-0534">Nitrate assimilation</keyword>
<feature type="compositionally biased region" description="Polar residues" evidence="17">
    <location>
        <begin position="1129"/>
        <end position="1138"/>
    </location>
</feature>
<keyword evidence="10" id="KW-0479">Metal-binding</keyword>
<evidence type="ECO:0000313" key="20">
    <source>
        <dbReference type="Proteomes" id="UP000814176"/>
    </source>
</evidence>
<dbReference type="InterPro" id="IPR036136">
    <property type="entry name" value="Nit/Sulf_reduc_fer-like_dom_sf"/>
</dbReference>
<evidence type="ECO:0000256" key="15">
    <source>
        <dbReference type="ARBA" id="ARBA00023063"/>
    </source>
</evidence>
<keyword evidence="8" id="KW-0285">Flavoprotein</keyword>
<evidence type="ECO:0000256" key="8">
    <source>
        <dbReference type="ARBA" id="ARBA00022630"/>
    </source>
</evidence>
<evidence type="ECO:0000256" key="13">
    <source>
        <dbReference type="ARBA" id="ARBA00023004"/>
    </source>
</evidence>
<dbReference type="EMBL" id="JADCUA010000010">
    <property type="protein sequence ID" value="KAH9836834.1"/>
    <property type="molecule type" value="Genomic_DNA"/>
</dbReference>
<dbReference type="SUPFAM" id="SSF56014">
    <property type="entry name" value="Nitrite and sulphite reductase 4Fe-4S domain-like"/>
    <property type="match status" value="1"/>
</dbReference>
<dbReference type="GeneID" id="72000363"/>
<evidence type="ECO:0000256" key="4">
    <source>
        <dbReference type="ARBA" id="ARBA00005096"/>
    </source>
</evidence>
<accession>A0ABQ8KGD0</accession>
<comment type="similarity">
    <text evidence="5">Belongs to the nitrite and sulfite reductase 4Fe-4S domain family.</text>
</comment>
<dbReference type="PRINTS" id="PR00397">
    <property type="entry name" value="SIROHAEM"/>
</dbReference>
<feature type="region of interest" description="Disordered" evidence="17">
    <location>
        <begin position="367"/>
        <end position="394"/>
    </location>
</feature>
<dbReference type="SUPFAM" id="SSF55124">
    <property type="entry name" value="Nitrite/Sulfite reductase N-terminal domain-like"/>
    <property type="match status" value="1"/>
</dbReference>
<keyword evidence="6" id="KW-0004">4Fe-4S</keyword>
<dbReference type="Gene3D" id="3.50.50.60">
    <property type="entry name" value="FAD/NAD(P)-binding domain"/>
    <property type="match status" value="2"/>
</dbReference>
<dbReference type="InterPro" id="IPR006067">
    <property type="entry name" value="NO2/SO3_Rdtase_4Fe4S_dom"/>
</dbReference>
<dbReference type="Pfam" id="PF07992">
    <property type="entry name" value="Pyr_redox_2"/>
    <property type="match status" value="1"/>
</dbReference>
<dbReference type="Gene3D" id="1.10.10.1100">
    <property type="entry name" value="BFD-like [2Fe-2S]-binding domain"/>
    <property type="match status" value="1"/>
</dbReference>
<evidence type="ECO:0000256" key="1">
    <source>
        <dbReference type="ARBA" id="ARBA00001929"/>
    </source>
</evidence>
<name>A0ABQ8KGD0_9APHY</name>
<evidence type="ECO:0000256" key="9">
    <source>
        <dbReference type="ARBA" id="ARBA00022714"/>
    </source>
</evidence>
<evidence type="ECO:0000256" key="16">
    <source>
        <dbReference type="ARBA" id="ARBA00034078"/>
    </source>
</evidence>
<dbReference type="Pfam" id="PF04324">
    <property type="entry name" value="Fer2_BFD"/>
    <property type="match status" value="1"/>
</dbReference>
<evidence type="ECO:0000256" key="5">
    <source>
        <dbReference type="ARBA" id="ARBA00010429"/>
    </source>
</evidence>
<gene>
    <name evidence="19" type="ORF">C8Q71DRAFT_62247</name>
</gene>
<evidence type="ECO:0000256" key="17">
    <source>
        <dbReference type="SAM" id="MobiDB-lite"/>
    </source>
</evidence>
<keyword evidence="12" id="KW-0560">Oxidoreductase</keyword>
<dbReference type="InterPro" id="IPR017941">
    <property type="entry name" value="Rieske_2Fe-2S"/>
</dbReference>
<evidence type="ECO:0000256" key="10">
    <source>
        <dbReference type="ARBA" id="ARBA00022723"/>
    </source>
</evidence>
<dbReference type="PRINTS" id="PR00368">
    <property type="entry name" value="FADPNR"/>
</dbReference>
<feature type="compositionally biased region" description="Polar residues" evidence="17">
    <location>
        <begin position="413"/>
        <end position="428"/>
    </location>
</feature>
<dbReference type="SUPFAM" id="SSF50022">
    <property type="entry name" value="ISP domain"/>
    <property type="match status" value="1"/>
</dbReference>
<dbReference type="InterPro" id="IPR036188">
    <property type="entry name" value="FAD/NAD-bd_sf"/>
</dbReference>
<dbReference type="Gene3D" id="2.102.10.10">
    <property type="entry name" value="Rieske [2Fe-2S] iron-sulphur domain"/>
    <property type="match status" value="1"/>
</dbReference>
<keyword evidence="11" id="KW-0274">FAD</keyword>
<evidence type="ECO:0000256" key="6">
    <source>
        <dbReference type="ARBA" id="ARBA00022485"/>
    </source>
</evidence>
<evidence type="ECO:0000256" key="7">
    <source>
        <dbReference type="ARBA" id="ARBA00022617"/>
    </source>
</evidence>
<organism evidence="19 20">
    <name type="scientific">Rhodofomes roseus</name>
    <dbReference type="NCBI Taxonomy" id="34475"/>
    <lineage>
        <taxon>Eukaryota</taxon>
        <taxon>Fungi</taxon>
        <taxon>Dikarya</taxon>
        <taxon>Basidiomycota</taxon>
        <taxon>Agaricomycotina</taxon>
        <taxon>Agaricomycetes</taxon>
        <taxon>Polyporales</taxon>
        <taxon>Rhodofomes</taxon>
    </lineage>
</organism>
<comment type="cofactor">
    <cofactor evidence="2">
        <name>[4Fe-4S] cluster</name>
        <dbReference type="ChEBI" id="CHEBI:49883"/>
    </cofactor>
</comment>
<feature type="compositionally biased region" description="Low complexity" evidence="17">
    <location>
        <begin position="439"/>
        <end position="451"/>
    </location>
</feature>
<dbReference type="NCBIfam" id="TIGR02378">
    <property type="entry name" value="nirD_assim_sml"/>
    <property type="match status" value="1"/>
</dbReference>
<dbReference type="InterPro" id="IPR052034">
    <property type="entry name" value="NasD-like"/>
</dbReference>
<dbReference type="PROSITE" id="PS00365">
    <property type="entry name" value="NIR_SIR"/>
    <property type="match status" value="1"/>
</dbReference>
<dbReference type="SUPFAM" id="SSF51905">
    <property type="entry name" value="FAD/NAD(P)-binding domain"/>
    <property type="match status" value="1"/>
</dbReference>
<comment type="cofactor">
    <cofactor evidence="3">
        <name>FAD</name>
        <dbReference type="ChEBI" id="CHEBI:57692"/>
    </cofactor>
</comment>
<dbReference type="PROSITE" id="PS51300">
    <property type="entry name" value="NIRD"/>
    <property type="match status" value="1"/>
</dbReference>
<dbReference type="InterPro" id="IPR005117">
    <property type="entry name" value="NiRdtase/SiRdtase_haem-b_fer"/>
</dbReference>
<keyword evidence="13" id="KW-0408">Iron</keyword>
<keyword evidence="7" id="KW-0349">Heme</keyword>
<comment type="cofactor">
    <cofactor evidence="16">
        <name>[2Fe-2S] cluster</name>
        <dbReference type="ChEBI" id="CHEBI:190135"/>
    </cofactor>
</comment>
<dbReference type="Gene3D" id="3.30.413.10">
    <property type="entry name" value="Sulfite Reductase Hemoprotein, domain 1"/>
    <property type="match status" value="1"/>
</dbReference>
<dbReference type="Proteomes" id="UP000814176">
    <property type="component" value="Unassembled WGS sequence"/>
</dbReference>
<dbReference type="InterPro" id="IPR023753">
    <property type="entry name" value="FAD/NAD-binding_dom"/>
</dbReference>
<feature type="domain" description="Rieske" evidence="18">
    <location>
        <begin position="979"/>
        <end position="1088"/>
    </location>
</feature>